<organism evidence="2 3">
    <name type="scientific">Parenemella sanctibonifatiensis</name>
    <dbReference type="NCBI Taxonomy" id="2016505"/>
    <lineage>
        <taxon>Bacteria</taxon>
        <taxon>Bacillati</taxon>
        <taxon>Actinomycetota</taxon>
        <taxon>Actinomycetes</taxon>
        <taxon>Propionibacteriales</taxon>
        <taxon>Propionibacteriaceae</taxon>
        <taxon>Parenemella</taxon>
    </lineage>
</organism>
<dbReference type="AlphaFoldDB" id="A0A255EEQ4"/>
<dbReference type="Proteomes" id="UP000216300">
    <property type="component" value="Unassembled WGS sequence"/>
</dbReference>
<proteinExistence type="predicted"/>
<dbReference type="Pfam" id="PF08798">
    <property type="entry name" value="CRISPR_assoc"/>
    <property type="match status" value="1"/>
</dbReference>
<feature type="compositionally biased region" description="Polar residues" evidence="1">
    <location>
        <begin position="1"/>
        <end position="12"/>
    </location>
</feature>
<dbReference type="SUPFAM" id="SSF117987">
    <property type="entry name" value="CRISPR-associated protein"/>
    <property type="match status" value="2"/>
</dbReference>
<dbReference type="NCBIfam" id="TIGR01907">
    <property type="entry name" value="casE_Cse3"/>
    <property type="match status" value="1"/>
</dbReference>
<dbReference type="SMART" id="SM01101">
    <property type="entry name" value="CRISPR_assoc"/>
    <property type="match status" value="1"/>
</dbReference>
<dbReference type="EMBL" id="NMVJ01000009">
    <property type="protein sequence ID" value="OYN89421.1"/>
    <property type="molecule type" value="Genomic_DNA"/>
</dbReference>
<dbReference type="InterPro" id="IPR010179">
    <property type="entry name" value="CRISPR-assoc_prot_Cse3"/>
</dbReference>
<dbReference type="Gene3D" id="3.30.70.1200">
    <property type="entry name" value="Crispr-associated protein, domain 1"/>
    <property type="match status" value="1"/>
</dbReference>
<dbReference type="CDD" id="cd09727">
    <property type="entry name" value="Cas6_I-E"/>
    <property type="match status" value="1"/>
</dbReference>
<evidence type="ECO:0000256" key="1">
    <source>
        <dbReference type="SAM" id="MobiDB-lite"/>
    </source>
</evidence>
<comment type="caution">
    <text evidence="2">The sequence shown here is derived from an EMBL/GenBank/DDBJ whole genome shotgun (WGS) entry which is preliminary data.</text>
</comment>
<evidence type="ECO:0000313" key="3">
    <source>
        <dbReference type="Proteomes" id="UP000216300"/>
    </source>
</evidence>
<evidence type="ECO:0000313" key="2">
    <source>
        <dbReference type="EMBL" id="OYN89421.1"/>
    </source>
</evidence>
<protein>
    <submittedName>
        <fullName evidence="2">Type I-E CRISPR-associated protein Cas6/Cse3/CasE</fullName>
    </submittedName>
</protein>
<accession>A0A255EEQ4</accession>
<gene>
    <name evidence="2" type="primary">cas6e</name>
    <name evidence="2" type="ORF">CGZ91_11025</name>
</gene>
<dbReference type="Gene3D" id="3.30.70.1210">
    <property type="entry name" value="Crispr-associated protein, domain 2"/>
    <property type="match status" value="1"/>
</dbReference>
<dbReference type="OrthoDB" id="9795689at2"/>
<feature type="region of interest" description="Disordered" evidence="1">
    <location>
        <begin position="1"/>
        <end position="27"/>
    </location>
</feature>
<reference evidence="2 3" key="1">
    <citation type="submission" date="2017-07" db="EMBL/GenBank/DDBJ databases">
        <title>Draft whole genome sequences of clinical Proprionibacteriaceae strains.</title>
        <authorList>
            <person name="Bernier A.-M."/>
            <person name="Bernard K."/>
            <person name="Domingo M.-C."/>
        </authorList>
    </citation>
    <scope>NUCLEOTIDE SEQUENCE [LARGE SCALE GENOMIC DNA]</scope>
    <source>
        <strain evidence="2 3">NML 150081</strain>
    </source>
</reference>
<name>A0A255EEQ4_9ACTN</name>
<keyword evidence="3" id="KW-1185">Reference proteome</keyword>
<sequence length="281" mass="30693">MQHSPSATSVGRDSNRDGAGCRREVRRPRPIRSAGVVTVAYLASVRLNPLRRGAQNLISNRQRVHAAVAGVVPPAPNGRLLWRLEERRNEVELLILSPTRPTLDHIVEQAGWIDNPDGAPRVASLDPLLGQVSRGRQFEFRVALNPVVSTRSVAHPTGGQAKRLESGQAVRVAHRTAAHQLEWFLDRTVGEVPRWGFTVGSDPEDAQVQIVGREQVRFSRGRGAGQVHLNIVTFQGRLEVVDVDVFKQALLNGIGKAKAYGCGLLTLAPPRTVDVVARGRS</sequence>
<feature type="compositionally biased region" description="Basic and acidic residues" evidence="1">
    <location>
        <begin position="13"/>
        <end position="23"/>
    </location>
</feature>